<gene>
    <name evidence="1" type="ORF">N0V83_001878</name>
</gene>
<name>A0A9W8YE79_9PLEO</name>
<evidence type="ECO:0000313" key="2">
    <source>
        <dbReference type="Proteomes" id="UP001140560"/>
    </source>
</evidence>
<accession>A0A9W8YE79</accession>
<dbReference type="OrthoDB" id="3684771at2759"/>
<protein>
    <submittedName>
        <fullName evidence="1">Uncharacterized protein</fullName>
    </submittedName>
</protein>
<reference evidence="1" key="1">
    <citation type="submission" date="2022-10" db="EMBL/GenBank/DDBJ databases">
        <title>Tapping the CABI collections for fungal endophytes: first genome assemblies for Collariella, Neodidymelliopsis, Ascochyta clinopodiicola, Didymella pomorum, Didymosphaeria variabile, Neocosmospora piperis and Neocucurbitaria cava.</title>
        <authorList>
            <person name="Hill R."/>
        </authorList>
    </citation>
    <scope>NUCLEOTIDE SEQUENCE</scope>
    <source>
        <strain evidence="1">IMI 356814</strain>
    </source>
</reference>
<dbReference type="AlphaFoldDB" id="A0A9W8YE79"/>
<proteinExistence type="predicted"/>
<organism evidence="1 2">
    <name type="scientific">Neocucurbitaria cava</name>
    <dbReference type="NCBI Taxonomy" id="798079"/>
    <lineage>
        <taxon>Eukaryota</taxon>
        <taxon>Fungi</taxon>
        <taxon>Dikarya</taxon>
        <taxon>Ascomycota</taxon>
        <taxon>Pezizomycotina</taxon>
        <taxon>Dothideomycetes</taxon>
        <taxon>Pleosporomycetidae</taxon>
        <taxon>Pleosporales</taxon>
        <taxon>Pleosporineae</taxon>
        <taxon>Cucurbitariaceae</taxon>
        <taxon>Neocucurbitaria</taxon>
    </lineage>
</organism>
<keyword evidence="2" id="KW-1185">Reference proteome</keyword>
<evidence type="ECO:0000313" key="1">
    <source>
        <dbReference type="EMBL" id="KAJ4374801.1"/>
    </source>
</evidence>
<sequence length="309" mass="33429">MFPLSQLRPCSQPEARSLQTVAIYCHFLRNSTSSRHTTRQLLPQLTPHREINNMASFFGSPLEDLIGKANATTASAASPGTTRQGISSSVYASSASGGACNTAGANMRSGCLTPSSKVQEVAYEDLVAISAPSNASGGSSSAFSDTLKHPSTVIKSGTEVLRIYLPFDKLPLAWLNALLLYLLQANLSLRVHLYVRSLLRPCLQDIFEDAKLASQLTTTMRKYLIDLGTALRFFFLKPSGRLDASDCAENFVEKDFFGAIVGLQEHTVELSEILGEESVVGDQPVWSLPYLSCPGCPSTLTGPDEEEML</sequence>
<dbReference type="EMBL" id="JAPEUY010000003">
    <property type="protein sequence ID" value="KAJ4374801.1"/>
    <property type="molecule type" value="Genomic_DNA"/>
</dbReference>
<dbReference type="Proteomes" id="UP001140560">
    <property type="component" value="Unassembled WGS sequence"/>
</dbReference>
<comment type="caution">
    <text evidence="1">The sequence shown here is derived from an EMBL/GenBank/DDBJ whole genome shotgun (WGS) entry which is preliminary data.</text>
</comment>